<reference evidence="2 3" key="1">
    <citation type="submission" date="2014-01" db="EMBL/GenBank/DDBJ databases">
        <authorList>
            <person name="Zelazny A."/>
            <person name="Olivier K."/>
            <person name="Sampaio E.P."/>
            <person name="Holland S.M."/>
            <person name="Tallon L.J."/>
            <person name="Sadzewicz L.K."/>
            <person name="Sengamalay N."/>
            <person name="Fraser C.M."/>
            <person name="Hine E."/>
            <person name="Shefchek K.A."/>
            <person name="Das S.P."/>
            <person name="Shallom S.J."/>
            <person name="Agrawal S."/>
            <person name="Tettelin H."/>
        </authorList>
    </citation>
    <scope>NUCLEOTIDE SEQUENCE [LARGE SCALE GENOMIC DNA]</scope>
    <source>
        <strain evidence="2 3">MAB_030201_1075</strain>
    </source>
</reference>
<sequence length="42" mass="4149">MQVLVGLAASASSGRAEAAGHQHPAGIGTTEIDTITFGGPDR</sequence>
<dbReference type="Proteomes" id="UP000019854">
    <property type="component" value="Unassembled WGS sequence"/>
</dbReference>
<dbReference type="EMBL" id="JAOX01000001">
    <property type="protein sequence ID" value="ETZ87376.1"/>
    <property type="molecule type" value="Genomic_DNA"/>
</dbReference>
<protein>
    <submittedName>
        <fullName evidence="2">Uncharacterized protein</fullName>
    </submittedName>
</protein>
<comment type="caution">
    <text evidence="2">The sequence shown here is derived from an EMBL/GenBank/DDBJ whole genome shotgun (WGS) entry which is preliminary data.</text>
</comment>
<feature type="region of interest" description="Disordered" evidence="1">
    <location>
        <begin position="13"/>
        <end position="42"/>
    </location>
</feature>
<evidence type="ECO:0000313" key="3">
    <source>
        <dbReference type="Proteomes" id="UP000019854"/>
    </source>
</evidence>
<name>A0A829PKY2_9MYCO</name>
<organism evidence="2 3">
    <name type="scientific">Mycobacteroides abscessus MAB_030201_1075</name>
    <dbReference type="NCBI Taxonomy" id="1335410"/>
    <lineage>
        <taxon>Bacteria</taxon>
        <taxon>Bacillati</taxon>
        <taxon>Actinomycetota</taxon>
        <taxon>Actinomycetes</taxon>
        <taxon>Mycobacteriales</taxon>
        <taxon>Mycobacteriaceae</taxon>
        <taxon>Mycobacteroides</taxon>
        <taxon>Mycobacteroides abscessus</taxon>
    </lineage>
</organism>
<proteinExistence type="predicted"/>
<gene>
    <name evidence="2" type="ORF">L829_0921</name>
</gene>
<accession>A0A829PKY2</accession>
<evidence type="ECO:0000256" key="1">
    <source>
        <dbReference type="SAM" id="MobiDB-lite"/>
    </source>
</evidence>
<evidence type="ECO:0000313" key="2">
    <source>
        <dbReference type="EMBL" id="ETZ87376.1"/>
    </source>
</evidence>
<dbReference type="AlphaFoldDB" id="A0A829PKY2"/>